<dbReference type="AlphaFoldDB" id="A0A809R0U1"/>
<organism evidence="3 4">
    <name type="scientific">Candidatus Desulfobacillus denitrificans</name>
    <dbReference type="NCBI Taxonomy" id="2608985"/>
    <lineage>
        <taxon>Bacteria</taxon>
        <taxon>Pseudomonadati</taxon>
        <taxon>Pseudomonadota</taxon>
        <taxon>Betaproteobacteria</taxon>
        <taxon>Candidatus Desulfobacillus</taxon>
    </lineage>
</organism>
<dbReference type="InterPro" id="IPR014729">
    <property type="entry name" value="Rossmann-like_a/b/a_fold"/>
</dbReference>
<dbReference type="PANTHER" id="PTHR46268:SF6">
    <property type="entry name" value="UNIVERSAL STRESS PROTEIN UP12"/>
    <property type="match status" value="1"/>
</dbReference>
<proteinExistence type="inferred from homology"/>
<dbReference type="PRINTS" id="PR01438">
    <property type="entry name" value="UNVRSLSTRESS"/>
</dbReference>
<dbReference type="EMBL" id="AP021857">
    <property type="protein sequence ID" value="BBO20378.1"/>
    <property type="molecule type" value="Genomic_DNA"/>
</dbReference>
<name>A0A809R0U1_9PROT</name>
<sequence length="150" mass="16114">MSINLNKAAMPKVLVPVDGSAYTGRVIDLLLRQIESDGPMELHLLNVQIPVVSGHARMFVSAEDVKAYHREEGLQALKSARNKLDAAGIKYTWHIAVGHIADTIIRFAQENAVDRIVMGTHGRSALTHLLLGSVASAVSGSADVPVTLVK</sequence>
<evidence type="ECO:0000313" key="4">
    <source>
        <dbReference type="Proteomes" id="UP000662914"/>
    </source>
</evidence>
<accession>A0A809R0U1</accession>
<dbReference type="InterPro" id="IPR006015">
    <property type="entry name" value="Universal_stress_UspA"/>
</dbReference>
<protein>
    <submittedName>
        <fullName evidence="3">Universal stress protein</fullName>
    </submittedName>
</protein>
<evidence type="ECO:0000313" key="3">
    <source>
        <dbReference type="EMBL" id="BBO20378.1"/>
    </source>
</evidence>
<comment type="similarity">
    <text evidence="1">Belongs to the universal stress protein A family.</text>
</comment>
<dbReference type="Pfam" id="PF00582">
    <property type="entry name" value="Usp"/>
    <property type="match status" value="1"/>
</dbReference>
<dbReference type="PANTHER" id="PTHR46268">
    <property type="entry name" value="STRESS RESPONSE PROTEIN NHAX"/>
    <property type="match status" value="1"/>
</dbReference>
<reference evidence="3" key="1">
    <citation type="journal article" name="DNA Res.">
        <title>The physiological potential of anammox bacteria as revealed by their core genome structure.</title>
        <authorList>
            <person name="Okubo T."/>
            <person name="Toyoda A."/>
            <person name="Fukuhara K."/>
            <person name="Uchiyama I."/>
            <person name="Harigaya Y."/>
            <person name="Kuroiwa M."/>
            <person name="Suzuki T."/>
            <person name="Murakami Y."/>
            <person name="Suwa Y."/>
            <person name="Takami H."/>
        </authorList>
    </citation>
    <scope>NUCLEOTIDE SEQUENCE</scope>
    <source>
        <strain evidence="3">317325-3</strain>
    </source>
</reference>
<dbReference type="CDD" id="cd00293">
    <property type="entry name" value="USP-like"/>
    <property type="match status" value="1"/>
</dbReference>
<dbReference type="InterPro" id="IPR006016">
    <property type="entry name" value="UspA"/>
</dbReference>
<evidence type="ECO:0000256" key="1">
    <source>
        <dbReference type="ARBA" id="ARBA00008791"/>
    </source>
</evidence>
<evidence type="ECO:0000259" key="2">
    <source>
        <dbReference type="Pfam" id="PF00582"/>
    </source>
</evidence>
<dbReference type="Gene3D" id="3.40.50.620">
    <property type="entry name" value="HUPs"/>
    <property type="match status" value="1"/>
</dbReference>
<gene>
    <name evidence="3" type="ORF">DSYM_10770</name>
</gene>
<dbReference type="KEGG" id="ddz:DSYM_10770"/>
<dbReference type="Proteomes" id="UP000662914">
    <property type="component" value="Chromosome"/>
</dbReference>
<dbReference type="SUPFAM" id="SSF52402">
    <property type="entry name" value="Adenine nucleotide alpha hydrolases-like"/>
    <property type="match status" value="1"/>
</dbReference>
<feature type="domain" description="UspA" evidence="2">
    <location>
        <begin position="12"/>
        <end position="150"/>
    </location>
</feature>